<comment type="pathway">
    <text evidence="5">Cofactor biosynthesis; adenosylcobalamin biosynthesis; adenosylcobalamin from cob(II)yrinate a,c-diamide: step 6/7.</text>
</comment>
<dbReference type="Gene3D" id="3.40.50.300">
    <property type="entry name" value="P-loop containing nucleotide triphosphate hydrolases"/>
    <property type="match status" value="1"/>
</dbReference>
<evidence type="ECO:0000256" key="18">
    <source>
        <dbReference type="PIRSR" id="PIRSR006135-1"/>
    </source>
</evidence>
<dbReference type="InterPro" id="IPR003203">
    <property type="entry name" value="CobU/CobP"/>
</dbReference>
<feature type="binding site" evidence="19">
    <location>
        <position position="83"/>
    </location>
    <ligand>
        <name>GTP</name>
        <dbReference type="ChEBI" id="CHEBI:37565"/>
    </ligand>
</feature>
<name>A0A6B1DWK9_9CHLR</name>
<evidence type="ECO:0000256" key="9">
    <source>
        <dbReference type="ARBA" id="ARBA00012523"/>
    </source>
</evidence>
<evidence type="ECO:0000256" key="10">
    <source>
        <dbReference type="ARBA" id="ARBA00022573"/>
    </source>
</evidence>
<dbReference type="PANTHER" id="PTHR34848">
    <property type="match status" value="1"/>
</dbReference>
<sequence>MPATTLILGGARSGKSTFAEKLADAAVQPIYIATAQPDDAEMADRIRRHQERRSPHWQTWEIPLSIAEALARIDSPATVVVVDCLTLWVSNLMQAERDVASESQTLVEALASSSCSVILVSNEVGSGIVPVNALARAFRDHMGHLHQLLAAQADNVYLIVAGIPLTVKSPGSHIQPPGVRENQTTVV</sequence>
<evidence type="ECO:0000256" key="16">
    <source>
        <dbReference type="ARBA" id="ARBA00029570"/>
    </source>
</evidence>
<protein>
    <recommendedName>
        <fullName evidence="16">Adenosylcobinamide kinase</fullName>
        <ecNumber evidence="8">2.7.1.156</ecNumber>
        <ecNumber evidence="9">2.7.7.62</ecNumber>
    </recommendedName>
    <alternativeName>
        <fullName evidence="17">Adenosylcobinamide-phosphate guanylyltransferase</fullName>
    </alternativeName>
</protein>
<keyword evidence="11 20" id="KW-0808">Transferase</keyword>
<comment type="catalytic activity">
    <reaction evidence="2">
        <text>adenosylcob(III)inamide phosphate + GTP + H(+) = adenosylcob(III)inamide-GDP + diphosphate</text>
        <dbReference type="Rhea" id="RHEA:22712"/>
        <dbReference type="ChEBI" id="CHEBI:15378"/>
        <dbReference type="ChEBI" id="CHEBI:33019"/>
        <dbReference type="ChEBI" id="CHEBI:37565"/>
        <dbReference type="ChEBI" id="CHEBI:58502"/>
        <dbReference type="ChEBI" id="CHEBI:60487"/>
        <dbReference type="EC" id="2.7.7.62"/>
    </reaction>
</comment>
<evidence type="ECO:0000256" key="7">
    <source>
        <dbReference type="ARBA" id="ARBA00007490"/>
    </source>
</evidence>
<reference evidence="20" key="1">
    <citation type="submission" date="2019-09" db="EMBL/GenBank/DDBJ databases">
        <title>Characterisation of the sponge microbiome using genome-centric metagenomics.</title>
        <authorList>
            <person name="Engelberts J.P."/>
            <person name="Robbins S.J."/>
            <person name="De Goeij J.M."/>
            <person name="Aranda M."/>
            <person name="Bell S.C."/>
            <person name="Webster N.S."/>
        </authorList>
    </citation>
    <scope>NUCLEOTIDE SEQUENCE</scope>
    <source>
        <strain evidence="20">SB0662_bin_9</strain>
    </source>
</reference>
<dbReference type="Pfam" id="PF02283">
    <property type="entry name" value="CobU"/>
    <property type="match status" value="1"/>
</dbReference>
<evidence type="ECO:0000256" key="14">
    <source>
        <dbReference type="ARBA" id="ARBA00022840"/>
    </source>
</evidence>
<feature type="active site" description="GMP-histidine intermediate" evidence="18">
    <location>
        <position position="49"/>
    </location>
</feature>
<comment type="catalytic activity">
    <reaction evidence="1">
        <text>adenosylcob(III)inamide + ATP = adenosylcob(III)inamide phosphate + ADP + H(+)</text>
        <dbReference type="Rhea" id="RHEA:15769"/>
        <dbReference type="ChEBI" id="CHEBI:2480"/>
        <dbReference type="ChEBI" id="CHEBI:15378"/>
        <dbReference type="ChEBI" id="CHEBI:30616"/>
        <dbReference type="ChEBI" id="CHEBI:58502"/>
        <dbReference type="ChEBI" id="CHEBI:456216"/>
        <dbReference type="EC" id="2.7.1.156"/>
    </reaction>
</comment>
<evidence type="ECO:0000256" key="6">
    <source>
        <dbReference type="ARBA" id="ARBA00005159"/>
    </source>
</evidence>
<comment type="catalytic activity">
    <reaction evidence="3">
        <text>adenosylcob(III)inamide + GTP = adenosylcob(III)inamide phosphate + GDP + H(+)</text>
        <dbReference type="Rhea" id="RHEA:15765"/>
        <dbReference type="ChEBI" id="CHEBI:2480"/>
        <dbReference type="ChEBI" id="CHEBI:15378"/>
        <dbReference type="ChEBI" id="CHEBI:37565"/>
        <dbReference type="ChEBI" id="CHEBI:58189"/>
        <dbReference type="ChEBI" id="CHEBI:58502"/>
        <dbReference type="EC" id="2.7.1.156"/>
    </reaction>
</comment>
<comment type="pathway">
    <text evidence="6">Cofactor biosynthesis; adenosylcobalamin biosynthesis; adenosylcobalamin from cob(II)yrinate a,c-diamide: step 5/7.</text>
</comment>
<keyword evidence="13 20" id="KW-0418">Kinase</keyword>
<feature type="binding site" evidence="19">
    <location>
        <position position="61"/>
    </location>
    <ligand>
        <name>GTP</name>
        <dbReference type="ChEBI" id="CHEBI:37565"/>
    </ligand>
</feature>
<keyword evidence="10" id="KW-0169">Cobalamin biosynthesis</keyword>
<dbReference type="AlphaFoldDB" id="A0A6B1DWK9"/>
<dbReference type="InterPro" id="IPR027417">
    <property type="entry name" value="P-loop_NTPase"/>
</dbReference>
<dbReference type="GO" id="GO:0008820">
    <property type="term" value="F:cobinamide phosphate guanylyltransferase activity"/>
    <property type="evidence" value="ECO:0007669"/>
    <property type="project" value="UniProtKB-EC"/>
</dbReference>
<dbReference type="GO" id="GO:0009236">
    <property type="term" value="P:cobalamin biosynthetic process"/>
    <property type="evidence" value="ECO:0007669"/>
    <property type="project" value="UniProtKB-UniPathway"/>
</dbReference>
<evidence type="ECO:0000256" key="15">
    <source>
        <dbReference type="ARBA" id="ARBA00023134"/>
    </source>
</evidence>
<dbReference type="PIRSF" id="PIRSF006135">
    <property type="entry name" value="CobU"/>
    <property type="match status" value="1"/>
</dbReference>
<evidence type="ECO:0000256" key="11">
    <source>
        <dbReference type="ARBA" id="ARBA00022679"/>
    </source>
</evidence>
<proteinExistence type="inferred from homology"/>
<evidence type="ECO:0000256" key="19">
    <source>
        <dbReference type="PIRSR" id="PIRSR006135-2"/>
    </source>
</evidence>
<dbReference type="EC" id="2.7.7.62" evidence="9"/>
<dbReference type="CDD" id="cd00544">
    <property type="entry name" value="CobU"/>
    <property type="match status" value="1"/>
</dbReference>
<keyword evidence="15 19" id="KW-0342">GTP-binding</keyword>
<dbReference type="GO" id="GO:0005524">
    <property type="term" value="F:ATP binding"/>
    <property type="evidence" value="ECO:0007669"/>
    <property type="project" value="UniProtKB-KW"/>
</dbReference>
<evidence type="ECO:0000256" key="4">
    <source>
        <dbReference type="ARBA" id="ARBA00003889"/>
    </source>
</evidence>
<keyword evidence="20" id="KW-0548">Nucleotidyltransferase</keyword>
<dbReference type="NCBIfam" id="NF004469">
    <property type="entry name" value="PRK05800.1"/>
    <property type="match status" value="1"/>
</dbReference>
<evidence type="ECO:0000256" key="2">
    <source>
        <dbReference type="ARBA" id="ARBA00000711"/>
    </source>
</evidence>
<evidence type="ECO:0000256" key="12">
    <source>
        <dbReference type="ARBA" id="ARBA00022741"/>
    </source>
</evidence>
<accession>A0A6B1DWK9</accession>
<keyword evidence="12 19" id="KW-0547">Nucleotide-binding</keyword>
<organism evidence="20">
    <name type="scientific">Caldilineaceae bacterium SB0662_bin_9</name>
    <dbReference type="NCBI Taxonomy" id="2605258"/>
    <lineage>
        <taxon>Bacteria</taxon>
        <taxon>Bacillati</taxon>
        <taxon>Chloroflexota</taxon>
        <taxon>Caldilineae</taxon>
        <taxon>Caldilineales</taxon>
        <taxon>Caldilineaceae</taxon>
    </lineage>
</organism>
<dbReference type="EC" id="2.7.1.156" evidence="8"/>
<feature type="binding site" evidence="19">
    <location>
        <begin position="9"/>
        <end position="16"/>
    </location>
    <ligand>
        <name>GTP</name>
        <dbReference type="ChEBI" id="CHEBI:37565"/>
    </ligand>
</feature>
<comment type="similarity">
    <text evidence="7">Belongs to the CobU/CobP family.</text>
</comment>
<gene>
    <name evidence="20" type="primary">cobU</name>
    <name evidence="20" type="ORF">F4Y08_15070</name>
</gene>
<evidence type="ECO:0000256" key="3">
    <source>
        <dbReference type="ARBA" id="ARBA00001522"/>
    </source>
</evidence>
<dbReference type="SUPFAM" id="SSF52540">
    <property type="entry name" value="P-loop containing nucleoside triphosphate hydrolases"/>
    <property type="match status" value="1"/>
</dbReference>
<dbReference type="GO" id="GO:0043752">
    <property type="term" value="F:adenosylcobinamide kinase activity"/>
    <property type="evidence" value="ECO:0007669"/>
    <property type="project" value="UniProtKB-EC"/>
</dbReference>
<comment type="caution">
    <text evidence="20">The sequence shown here is derived from an EMBL/GenBank/DDBJ whole genome shotgun (WGS) entry which is preliminary data.</text>
</comment>
<evidence type="ECO:0000313" key="20">
    <source>
        <dbReference type="EMBL" id="MYD91628.1"/>
    </source>
</evidence>
<dbReference type="EMBL" id="VXPY01000104">
    <property type="protein sequence ID" value="MYD91628.1"/>
    <property type="molecule type" value="Genomic_DNA"/>
</dbReference>
<evidence type="ECO:0000256" key="17">
    <source>
        <dbReference type="ARBA" id="ARBA00030571"/>
    </source>
</evidence>
<evidence type="ECO:0000256" key="1">
    <source>
        <dbReference type="ARBA" id="ARBA00000312"/>
    </source>
</evidence>
<comment type="function">
    <text evidence="4">Catalyzes ATP-dependent phosphorylation of adenosylcobinamide and addition of GMP to adenosylcobinamide phosphate.</text>
</comment>
<dbReference type="GO" id="GO:0005525">
    <property type="term" value="F:GTP binding"/>
    <property type="evidence" value="ECO:0007669"/>
    <property type="project" value="UniProtKB-KW"/>
</dbReference>
<feature type="binding site" evidence="19">
    <location>
        <begin position="33"/>
        <end position="35"/>
    </location>
    <ligand>
        <name>GTP</name>
        <dbReference type="ChEBI" id="CHEBI:37565"/>
    </ligand>
</feature>
<evidence type="ECO:0000256" key="13">
    <source>
        <dbReference type="ARBA" id="ARBA00022777"/>
    </source>
</evidence>
<keyword evidence="14" id="KW-0067">ATP-binding</keyword>
<dbReference type="PANTHER" id="PTHR34848:SF1">
    <property type="entry name" value="BIFUNCTIONAL ADENOSYLCOBALAMIN BIOSYNTHESIS PROTEIN COBU"/>
    <property type="match status" value="1"/>
</dbReference>
<dbReference type="UniPathway" id="UPA00148">
    <property type="reaction ID" value="UER00236"/>
</dbReference>
<evidence type="ECO:0000256" key="5">
    <source>
        <dbReference type="ARBA" id="ARBA00004692"/>
    </source>
</evidence>
<evidence type="ECO:0000256" key="8">
    <source>
        <dbReference type="ARBA" id="ARBA00012016"/>
    </source>
</evidence>